<dbReference type="InterPro" id="IPR012337">
    <property type="entry name" value="RNaseH-like_sf"/>
</dbReference>
<dbReference type="PROSITE" id="PS50822">
    <property type="entry name" value="PIWI"/>
    <property type="match status" value="1"/>
</dbReference>
<gene>
    <name evidence="11" type="ORF">RF55_1941</name>
</gene>
<feature type="region of interest" description="Disordered" evidence="8">
    <location>
        <begin position="78"/>
        <end position="111"/>
    </location>
</feature>
<dbReference type="GO" id="GO:0030154">
    <property type="term" value="P:cell differentiation"/>
    <property type="evidence" value="ECO:0007669"/>
    <property type="project" value="UniProtKB-KW"/>
</dbReference>
<feature type="compositionally biased region" description="Low complexity" evidence="8">
    <location>
        <begin position="39"/>
        <end position="60"/>
    </location>
</feature>
<comment type="caution">
    <text evidence="11">The sequence shown here is derived from an EMBL/GenBank/DDBJ whole genome shotgun (WGS) entry which is preliminary data.</text>
</comment>
<dbReference type="InterPro" id="IPR003100">
    <property type="entry name" value="PAZ_dom"/>
</dbReference>
<dbReference type="CDD" id="cd04658">
    <property type="entry name" value="Piwi_piwi-like_Euk"/>
    <property type="match status" value="1"/>
</dbReference>
<feature type="region of interest" description="Disordered" evidence="8">
    <location>
        <begin position="1"/>
        <end position="64"/>
    </location>
</feature>
<feature type="compositionally biased region" description="Low complexity" evidence="8">
    <location>
        <begin position="11"/>
        <end position="21"/>
    </location>
</feature>
<dbReference type="SMART" id="SM00949">
    <property type="entry name" value="PAZ"/>
    <property type="match status" value="1"/>
</dbReference>
<dbReference type="SUPFAM" id="SSF101690">
    <property type="entry name" value="PAZ domain"/>
    <property type="match status" value="1"/>
</dbReference>
<dbReference type="SUPFAM" id="SSF53098">
    <property type="entry name" value="Ribonuclease H-like"/>
    <property type="match status" value="1"/>
</dbReference>
<dbReference type="AlphaFoldDB" id="A0A0J7L598"/>
<feature type="compositionally biased region" description="Low complexity" evidence="8">
    <location>
        <begin position="84"/>
        <end position="97"/>
    </location>
</feature>
<dbReference type="Pfam" id="PF23278">
    <property type="entry name" value="Piwi_N"/>
    <property type="match status" value="1"/>
</dbReference>
<reference evidence="11 12" key="1">
    <citation type="submission" date="2015-04" db="EMBL/GenBank/DDBJ databases">
        <title>Lasius niger genome sequencing.</title>
        <authorList>
            <person name="Konorov E.A."/>
            <person name="Nikitin M.A."/>
            <person name="Kirill M.V."/>
            <person name="Chang P."/>
        </authorList>
    </citation>
    <scope>NUCLEOTIDE SEQUENCE [LARGE SCALE GENOMIC DNA]</scope>
    <source>
        <tissue evidence="11">Whole</tissue>
    </source>
</reference>
<dbReference type="Gene3D" id="3.30.420.10">
    <property type="entry name" value="Ribonuclease H-like superfamily/Ribonuclease H"/>
    <property type="match status" value="1"/>
</dbReference>
<protein>
    <submittedName>
        <fullName evidence="11">Protein piwi</fullName>
    </submittedName>
</protein>
<dbReference type="Pfam" id="PF02170">
    <property type="entry name" value="PAZ"/>
    <property type="match status" value="1"/>
</dbReference>
<keyword evidence="6" id="KW-0943">RNA-mediated gene silencing</keyword>
<keyword evidence="5" id="KW-0694">RNA-binding</keyword>
<proteinExistence type="inferred from homology"/>
<feature type="domain" description="PAZ" evidence="9">
    <location>
        <begin position="304"/>
        <end position="415"/>
    </location>
</feature>
<evidence type="ECO:0000256" key="3">
    <source>
        <dbReference type="ARBA" id="ARBA00022490"/>
    </source>
</evidence>
<dbReference type="EMBL" id="LBMM01000695">
    <property type="protein sequence ID" value="KMQ97723.1"/>
    <property type="molecule type" value="Genomic_DNA"/>
</dbReference>
<organism evidence="11 12">
    <name type="scientific">Lasius niger</name>
    <name type="common">Black garden ant</name>
    <dbReference type="NCBI Taxonomy" id="67767"/>
    <lineage>
        <taxon>Eukaryota</taxon>
        <taxon>Metazoa</taxon>
        <taxon>Ecdysozoa</taxon>
        <taxon>Arthropoda</taxon>
        <taxon>Hexapoda</taxon>
        <taxon>Insecta</taxon>
        <taxon>Pterygota</taxon>
        <taxon>Neoptera</taxon>
        <taxon>Endopterygota</taxon>
        <taxon>Hymenoptera</taxon>
        <taxon>Apocrita</taxon>
        <taxon>Aculeata</taxon>
        <taxon>Formicoidea</taxon>
        <taxon>Formicidae</taxon>
        <taxon>Formicinae</taxon>
        <taxon>Lasius</taxon>
        <taxon>Lasius</taxon>
    </lineage>
</organism>
<comment type="subcellular location">
    <subcellularLocation>
        <location evidence="1">Cytoplasm</location>
    </subcellularLocation>
</comment>
<dbReference type="PaxDb" id="67767-A0A0J7L598"/>
<keyword evidence="2" id="KW-0217">Developmental protein</keyword>
<evidence type="ECO:0000259" key="10">
    <source>
        <dbReference type="PROSITE" id="PS50822"/>
    </source>
</evidence>
<dbReference type="Gene3D" id="3.40.50.2300">
    <property type="match status" value="1"/>
</dbReference>
<dbReference type="PANTHER" id="PTHR22891">
    <property type="entry name" value="EUKARYOTIC TRANSLATION INITIATION FACTOR 2C"/>
    <property type="match status" value="1"/>
</dbReference>
<keyword evidence="4" id="KW-0221">Differentiation</keyword>
<dbReference type="Pfam" id="PF02171">
    <property type="entry name" value="Piwi"/>
    <property type="match status" value="1"/>
</dbReference>
<dbReference type="STRING" id="67767.A0A0J7L598"/>
<dbReference type="FunFam" id="3.30.420.10:FF:000014">
    <property type="entry name" value="Piwi-like RNA-mediated gene silencing 1"/>
    <property type="match status" value="1"/>
</dbReference>
<comment type="similarity">
    <text evidence="7">Belongs to the argonaute family. Piwi subfamily.</text>
</comment>
<evidence type="ECO:0000256" key="8">
    <source>
        <dbReference type="SAM" id="MobiDB-lite"/>
    </source>
</evidence>
<dbReference type="GO" id="GO:0005737">
    <property type="term" value="C:cytoplasm"/>
    <property type="evidence" value="ECO:0007669"/>
    <property type="project" value="UniProtKB-SubCell"/>
</dbReference>
<evidence type="ECO:0000313" key="12">
    <source>
        <dbReference type="Proteomes" id="UP000036403"/>
    </source>
</evidence>
<sequence length="882" mass="99357">MSGRGGRGSRGRATQTRTGSSQEHQLPHAQPSSSSGAVRRPGQPGQPAAQAAAGSGVRGQRIGEKGDSAAVGLSRGMERMGIQPGPSGSGDASGATGPPLPVASTGRGSARGKRILPADIFVTKPSHIQDKRGSSGTKIMLQANYFKLLKATDWAIHQYRVDFAPEEDRTAVRKGLLRLHQKSIGAYIFDGTVMYTSHRLPDHMTFTSTRQSDEQHITITVRLVGDMLVGDIHYIQFFNIIMRKCYEFLQLKLIGRNYFDPESKVVLPEFKLELWPGYVTSIRQHERDILMCAEITNKVMRLDTLLDILNACFEENSNQYRANFANTVIGTVVLTQYNNNTYRIEDVDFSTTPDSSFALKNGDNITYTNYYRTKYGITIRNSKQPMLVTKSKTRDRQAGEAERVYLVPELCRATGLTDSMRENFRLMSSLATYTRLNPKSRIDKLINFNNRLRNKPNIVKEFTEWNLQLDNKLLEVPGRLLGPEQLRFGGDAYIQCLKGDWSREMQKKKCLIAQPLRDWILIITERDRHALQKFLDLLKKVSLGVSFQVDAPQVHSIRDDRPGTYSETLEQILSKKIPELVFCVVSNNRSDRYSAIKKKCCVDRPVPSQVCVFRTLTHKNIMSIATKIAIQMSCKLGGAPWCVDIPLDGLMVIGFDVCHDTTVKTKDFGAMVATVDKCMTRYFSAVNAHANGDELSNELSQNICKAAQTYHRANRVLPSRIVIYRDGVGEGQVPQVMEREVVQIRKSLDALYGGPDRYKMAFIIVTKRLNTRFFLNNDNPPTGTVVDDVITSPIKYDFFIVSQQIRQGTITPTSYSVIFDNLGLDADKLQRMSYKLTHMYYNCSNTVRVPAPCHYAHKLAFLVSKFIHRAPDSQLQNTLYFL</sequence>
<keyword evidence="12" id="KW-1185">Reference proteome</keyword>
<evidence type="ECO:0000256" key="7">
    <source>
        <dbReference type="ARBA" id="ARBA00038291"/>
    </source>
</evidence>
<evidence type="ECO:0000256" key="1">
    <source>
        <dbReference type="ARBA" id="ARBA00004496"/>
    </source>
</evidence>
<evidence type="ECO:0000256" key="2">
    <source>
        <dbReference type="ARBA" id="ARBA00022473"/>
    </source>
</evidence>
<dbReference type="OrthoDB" id="445936at2759"/>
<evidence type="ECO:0000256" key="4">
    <source>
        <dbReference type="ARBA" id="ARBA00022782"/>
    </source>
</evidence>
<dbReference type="GO" id="GO:0140965">
    <property type="term" value="P:secondary piRNA processing"/>
    <property type="evidence" value="ECO:0007669"/>
    <property type="project" value="UniProtKB-ARBA"/>
</dbReference>
<accession>A0A0J7L598</accession>
<dbReference type="Gene3D" id="2.170.260.10">
    <property type="entry name" value="paz domain"/>
    <property type="match status" value="1"/>
</dbReference>
<dbReference type="FunFam" id="2.170.260.10:FF:000003">
    <property type="entry name" value="Piwi-like RNA-mediated gene silencing 2"/>
    <property type="match status" value="1"/>
</dbReference>
<evidence type="ECO:0000256" key="6">
    <source>
        <dbReference type="ARBA" id="ARBA00023158"/>
    </source>
</evidence>
<dbReference type="InterPro" id="IPR036085">
    <property type="entry name" value="PAZ_dom_sf"/>
</dbReference>
<evidence type="ECO:0000259" key="9">
    <source>
        <dbReference type="PROSITE" id="PS50821"/>
    </source>
</evidence>
<dbReference type="CDD" id="cd02845">
    <property type="entry name" value="PAZ_piwi_like"/>
    <property type="match status" value="1"/>
</dbReference>
<evidence type="ECO:0000256" key="5">
    <source>
        <dbReference type="ARBA" id="ARBA00022884"/>
    </source>
</evidence>
<evidence type="ECO:0000313" key="11">
    <source>
        <dbReference type="EMBL" id="KMQ97723.1"/>
    </source>
</evidence>
<feature type="domain" description="Piwi" evidence="10">
    <location>
        <begin position="580"/>
        <end position="868"/>
    </location>
</feature>
<name>A0A0J7L598_LASNI</name>
<dbReference type="InterPro" id="IPR036397">
    <property type="entry name" value="RNaseH_sf"/>
</dbReference>
<dbReference type="PROSITE" id="PS50821">
    <property type="entry name" value="PAZ"/>
    <property type="match status" value="1"/>
</dbReference>
<dbReference type="Proteomes" id="UP000036403">
    <property type="component" value="Unassembled WGS sequence"/>
</dbReference>
<dbReference type="InterPro" id="IPR003165">
    <property type="entry name" value="Piwi"/>
</dbReference>
<dbReference type="GO" id="GO:0003723">
    <property type="term" value="F:RNA binding"/>
    <property type="evidence" value="ECO:0007669"/>
    <property type="project" value="UniProtKB-KW"/>
</dbReference>
<dbReference type="SMART" id="SM00950">
    <property type="entry name" value="Piwi"/>
    <property type="match status" value="1"/>
</dbReference>
<keyword evidence="3" id="KW-0963">Cytoplasm</keyword>